<keyword evidence="3" id="KW-1185">Reference proteome</keyword>
<sequence length="76" mass="8492">MPHRLVMSAAPPVVDAIASTATLAVPLTVSGWMLLGHPVEDWVLLGTVGQLCLTLPYWVWRIAREWRQARKQESTL</sequence>
<proteinExistence type="predicted"/>
<dbReference type="RefSeq" id="WP_386666106.1">
    <property type="nucleotide sequence ID" value="NZ_JBHLTG010000001.1"/>
</dbReference>
<reference evidence="2 3" key="1">
    <citation type="submission" date="2024-09" db="EMBL/GenBank/DDBJ databases">
        <authorList>
            <person name="Sun Q."/>
            <person name="Mori K."/>
        </authorList>
    </citation>
    <scope>NUCLEOTIDE SEQUENCE [LARGE SCALE GENOMIC DNA]</scope>
    <source>
        <strain evidence="2 3">KCTC 23076</strain>
    </source>
</reference>
<evidence type="ECO:0000256" key="1">
    <source>
        <dbReference type="SAM" id="Phobius"/>
    </source>
</evidence>
<keyword evidence="1" id="KW-0472">Membrane</keyword>
<keyword evidence="1" id="KW-1133">Transmembrane helix</keyword>
<accession>A0ABV6RKJ5</accession>
<protein>
    <submittedName>
        <fullName evidence="2">Uncharacterized protein</fullName>
    </submittedName>
</protein>
<evidence type="ECO:0000313" key="3">
    <source>
        <dbReference type="Proteomes" id="UP001589896"/>
    </source>
</evidence>
<feature type="transmembrane region" description="Helical" evidence="1">
    <location>
        <begin position="42"/>
        <end position="60"/>
    </location>
</feature>
<comment type="caution">
    <text evidence="2">The sequence shown here is derived from an EMBL/GenBank/DDBJ whole genome shotgun (WGS) entry which is preliminary data.</text>
</comment>
<gene>
    <name evidence="2" type="ORF">ACFFGH_06560</name>
</gene>
<evidence type="ECO:0000313" key="2">
    <source>
        <dbReference type="EMBL" id="MFC0677511.1"/>
    </source>
</evidence>
<name>A0ABV6RKJ5_9GAMM</name>
<dbReference type="EMBL" id="JBHLTG010000001">
    <property type="protein sequence ID" value="MFC0677511.1"/>
    <property type="molecule type" value="Genomic_DNA"/>
</dbReference>
<organism evidence="2 3">
    <name type="scientific">Lysobacter korlensis</name>
    <dbReference type="NCBI Taxonomy" id="553636"/>
    <lineage>
        <taxon>Bacteria</taxon>
        <taxon>Pseudomonadati</taxon>
        <taxon>Pseudomonadota</taxon>
        <taxon>Gammaproteobacteria</taxon>
        <taxon>Lysobacterales</taxon>
        <taxon>Lysobacteraceae</taxon>
        <taxon>Lysobacter</taxon>
    </lineage>
</organism>
<feature type="transmembrane region" description="Helical" evidence="1">
    <location>
        <begin position="12"/>
        <end position="36"/>
    </location>
</feature>
<keyword evidence="1" id="KW-0812">Transmembrane</keyword>
<dbReference type="Proteomes" id="UP001589896">
    <property type="component" value="Unassembled WGS sequence"/>
</dbReference>